<keyword evidence="4 7" id="KW-0560">Oxidoreductase</keyword>
<dbReference type="InterPro" id="IPR050121">
    <property type="entry name" value="Cytochrome_P450_monoxygenase"/>
</dbReference>
<keyword evidence="8" id="KW-0472">Membrane</keyword>
<evidence type="ECO:0000256" key="1">
    <source>
        <dbReference type="ARBA" id="ARBA00001971"/>
    </source>
</evidence>
<dbReference type="InterPro" id="IPR017972">
    <property type="entry name" value="Cyt_P450_CS"/>
</dbReference>
<dbReference type="InterPro" id="IPR001128">
    <property type="entry name" value="Cyt_P450"/>
</dbReference>
<dbReference type="GO" id="GO:0004497">
    <property type="term" value="F:monooxygenase activity"/>
    <property type="evidence" value="ECO:0007669"/>
    <property type="project" value="UniProtKB-KW"/>
</dbReference>
<dbReference type="Pfam" id="PF00067">
    <property type="entry name" value="p450"/>
    <property type="match status" value="1"/>
</dbReference>
<comment type="cofactor">
    <cofactor evidence="1 6">
        <name>heme</name>
        <dbReference type="ChEBI" id="CHEBI:30413"/>
    </cofactor>
</comment>
<proteinExistence type="inferred from homology"/>
<dbReference type="PRINTS" id="PR00385">
    <property type="entry name" value="P450"/>
</dbReference>
<evidence type="ECO:0000256" key="7">
    <source>
        <dbReference type="RuleBase" id="RU000461"/>
    </source>
</evidence>
<keyword evidence="6 7" id="KW-0349">Heme</keyword>
<evidence type="ECO:0000313" key="9">
    <source>
        <dbReference type="EMBL" id="KAJ9606301.1"/>
    </source>
</evidence>
<evidence type="ECO:0000256" key="3">
    <source>
        <dbReference type="ARBA" id="ARBA00022723"/>
    </source>
</evidence>
<dbReference type="PANTHER" id="PTHR24305">
    <property type="entry name" value="CYTOCHROME P450"/>
    <property type="match status" value="1"/>
</dbReference>
<name>A0AA38X3Z4_9EURO</name>
<dbReference type="PANTHER" id="PTHR24305:SF166">
    <property type="entry name" value="CYTOCHROME P450 12A4, MITOCHONDRIAL-RELATED"/>
    <property type="match status" value="1"/>
</dbReference>
<evidence type="ECO:0000313" key="10">
    <source>
        <dbReference type="Proteomes" id="UP001172673"/>
    </source>
</evidence>
<evidence type="ECO:0000256" key="6">
    <source>
        <dbReference type="PIRSR" id="PIRSR602401-1"/>
    </source>
</evidence>
<keyword evidence="3 6" id="KW-0479">Metal-binding</keyword>
<keyword evidence="5 6" id="KW-0408">Iron</keyword>
<dbReference type="AlphaFoldDB" id="A0AA38X3Z4"/>
<keyword evidence="7" id="KW-0503">Monooxygenase</keyword>
<dbReference type="SUPFAM" id="SSF48264">
    <property type="entry name" value="Cytochrome P450"/>
    <property type="match status" value="1"/>
</dbReference>
<protein>
    <recommendedName>
        <fullName evidence="11">Cytochrome P450</fullName>
    </recommendedName>
</protein>
<evidence type="ECO:0000256" key="2">
    <source>
        <dbReference type="ARBA" id="ARBA00010617"/>
    </source>
</evidence>
<evidence type="ECO:0000256" key="5">
    <source>
        <dbReference type="ARBA" id="ARBA00023004"/>
    </source>
</evidence>
<accession>A0AA38X3Z4</accession>
<feature type="transmembrane region" description="Helical" evidence="8">
    <location>
        <begin position="19"/>
        <end position="36"/>
    </location>
</feature>
<evidence type="ECO:0000256" key="8">
    <source>
        <dbReference type="SAM" id="Phobius"/>
    </source>
</evidence>
<dbReference type="GO" id="GO:0016705">
    <property type="term" value="F:oxidoreductase activity, acting on paired donors, with incorporation or reduction of molecular oxygen"/>
    <property type="evidence" value="ECO:0007669"/>
    <property type="project" value="InterPro"/>
</dbReference>
<comment type="similarity">
    <text evidence="2 7">Belongs to the cytochrome P450 family.</text>
</comment>
<keyword evidence="8" id="KW-0812">Transmembrane</keyword>
<gene>
    <name evidence="9" type="ORF">H2200_009262</name>
</gene>
<reference evidence="9" key="1">
    <citation type="submission" date="2022-10" db="EMBL/GenBank/DDBJ databases">
        <title>Culturing micro-colonial fungi from biological soil crusts in the Mojave desert and describing Neophaeococcomyces mojavensis, and introducing the new genera and species Taxawa tesnikishii.</title>
        <authorList>
            <person name="Kurbessoian T."/>
            <person name="Stajich J.E."/>
        </authorList>
    </citation>
    <scope>NUCLEOTIDE SEQUENCE</scope>
    <source>
        <strain evidence="9">TK_41</strain>
    </source>
</reference>
<dbReference type="PRINTS" id="PR00463">
    <property type="entry name" value="EP450I"/>
</dbReference>
<sequence length="507" mass="57495">MNLITVDTSSADVIMPKRLYVLVIVLAASLCLRLLYKNFKDPLRSIPGPLLGRLTGLWITLIEFSGNRSTTVHELHKKYGPVVRLAPNQLSFATTQALKDIYGANSNYTKAPIYETLGFKSTFTTRDRDEYRGMKKRIIPSFSPASIREMEPLVHRQLANLIKCFDKRVDAPLDILPWFRMLALGVVGEGFAGESFCGLETEKMPQLLHDIDWVFPALITKWSFPITSRIFEYLPFKAARQFLNAAEDFKKYCGSAYFKYLNSFDTTARHDLIARMVNERTELLKKGQSIPRHVTETGIIEELTNLIFAGTDTTGNTLTYLFWELAHHPEWQLRLRAELKESISEQTNPDYAAVSELPVLEGITQEIFRLRPASPNGLPRVTSASGGVIDGIVVPPQTIVSCQALTLHRDPILFHEPDRFNPQRWIDASKTEVLEQMREQMFLFGKGARSCLGRTLATMEIKLTLVAIVQRYHVEIGSATTDKDMEMIDHFVLIPKGQKCVLKLTRV</sequence>
<dbReference type="InterPro" id="IPR002401">
    <property type="entry name" value="Cyt_P450_E_grp-I"/>
</dbReference>
<feature type="binding site" description="axial binding residue" evidence="6">
    <location>
        <position position="451"/>
    </location>
    <ligand>
        <name>heme</name>
        <dbReference type="ChEBI" id="CHEBI:30413"/>
    </ligand>
    <ligandPart>
        <name>Fe</name>
        <dbReference type="ChEBI" id="CHEBI:18248"/>
    </ligandPart>
</feature>
<evidence type="ECO:0008006" key="11">
    <source>
        <dbReference type="Google" id="ProtNLM"/>
    </source>
</evidence>
<organism evidence="9 10">
    <name type="scientific">Cladophialophora chaetospira</name>
    <dbReference type="NCBI Taxonomy" id="386627"/>
    <lineage>
        <taxon>Eukaryota</taxon>
        <taxon>Fungi</taxon>
        <taxon>Dikarya</taxon>
        <taxon>Ascomycota</taxon>
        <taxon>Pezizomycotina</taxon>
        <taxon>Eurotiomycetes</taxon>
        <taxon>Chaetothyriomycetidae</taxon>
        <taxon>Chaetothyriales</taxon>
        <taxon>Herpotrichiellaceae</taxon>
        <taxon>Cladophialophora</taxon>
    </lineage>
</organism>
<keyword evidence="8" id="KW-1133">Transmembrane helix</keyword>
<keyword evidence="10" id="KW-1185">Reference proteome</keyword>
<dbReference type="PROSITE" id="PS00086">
    <property type="entry name" value="CYTOCHROME_P450"/>
    <property type="match status" value="1"/>
</dbReference>
<dbReference type="EMBL" id="JAPDRK010000014">
    <property type="protein sequence ID" value="KAJ9606301.1"/>
    <property type="molecule type" value="Genomic_DNA"/>
</dbReference>
<comment type="caution">
    <text evidence="9">The sequence shown here is derived from an EMBL/GenBank/DDBJ whole genome shotgun (WGS) entry which is preliminary data.</text>
</comment>
<dbReference type="Proteomes" id="UP001172673">
    <property type="component" value="Unassembled WGS sequence"/>
</dbReference>
<dbReference type="GO" id="GO:0020037">
    <property type="term" value="F:heme binding"/>
    <property type="evidence" value="ECO:0007669"/>
    <property type="project" value="InterPro"/>
</dbReference>
<dbReference type="GO" id="GO:0005506">
    <property type="term" value="F:iron ion binding"/>
    <property type="evidence" value="ECO:0007669"/>
    <property type="project" value="InterPro"/>
</dbReference>
<dbReference type="InterPro" id="IPR036396">
    <property type="entry name" value="Cyt_P450_sf"/>
</dbReference>
<dbReference type="Gene3D" id="1.10.630.10">
    <property type="entry name" value="Cytochrome P450"/>
    <property type="match status" value="1"/>
</dbReference>
<evidence type="ECO:0000256" key="4">
    <source>
        <dbReference type="ARBA" id="ARBA00023002"/>
    </source>
</evidence>